<protein>
    <submittedName>
        <fullName evidence="1">Uncharacterized protein</fullName>
    </submittedName>
</protein>
<dbReference type="EMBL" id="PYLW01000049">
    <property type="protein sequence ID" value="PSV87752.1"/>
    <property type="molecule type" value="Genomic_DNA"/>
</dbReference>
<comment type="caution">
    <text evidence="1">The sequence shown here is derived from an EMBL/GenBank/DDBJ whole genome shotgun (WGS) entry which is preliminary data.</text>
</comment>
<dbReference type="EMBL" id="PYOP01000001">
    <property type="protein sequence ID" value="PSW99793.1"/>
    <property type="molecule type" value="Genomic_DNA"/>
</dbReference>
<evidence type="ECO:0000313" key="4">
    <source>
        <dbReference type="Proteomes" id="UP000241954"/>
    </source>
</evidence>
<dbReference type="RefSeq" id="WP_045036517.1">
    <property type="nucleotide sequence ID" value="NZ_CAMQYU010000150.1"/>
</dbReference>
<evidence type="ECO:0000313" key="2">
    <source>
        <dbReference type="EMBL" id="PSW99793.1"/>
    </source>
</evidence>
<evidence type="ECO:0000313" key="1">
    <source>
        <dbReference type="EMBL" id="PSV87752.1"/>
    </source>
</evidence>
<dbReference type="Proteomes" id="UP000241190">
    <property type="component" value="Unassembled WGS sequence"/>
</dbReference>
<evidence type="ECO:0000313" key="3">
    <source>
        <dbReference type="Proteomes" id="UP000241190"/>
    </source>
</evidence>
<accession>A0A0D8PZ16</accession>
<dbReference type="AlphaFoldDB" id="A0A0D8PZ16"/>
<organism evidence="1 4">
    <name type="scientific">Photobacterium iliopiscarium</name>
    <dbReference type="NCBI Taxonomy" id="56192"/>
    <lineage>
        <taxon>Bacteria</taxon>
        <taxon>Pseudomonadati</taxon>
        <taxon>Pseudomonadota</taxon>
        <taxon>Gammaproteobacteria</taxon>
        <taxon>Vibrionales</taxon>
        <taxon>Vibrionaceae</taxon>
        <taxon>Photobacterium</taxon>
    </lineage>
</organism>
<proteinExistence type="predicted"/>
<gene>
    <name evidence="1" type="ORF">C9I88_20145</name>
    <name evidence="2" type="ORF">C9J52_00915</name>
</gene>
<name>A0A0D8PZ16_9GAMM</name>
<sequence length="177" mass="20781">MLSSAKSLSISLNKAWIKPFLYKSDVEKRIRSWFQKYNTACILDIVLKEKSVSSPKVRVTVEYNKILKNSHIDTEKLASIIEDQLFDFFEYRNVISIDEIIKKISIEDSPQDYCHSLIMKSLKKEIIIDDQFNLLDLNQQYSSEYDLHHLTDLKVERLLFISHIIKYNINVHNALAV</sequence>
<reference evidence="1 4" key="1">
    <citation type="submission" date="2018-01" db="EMBL/GenBank/DDBJ databases">
        <title>Whole genome sequencing of Histamine producing bacteria.</title>
        <authorList>
            <person name="Butler K."/>
        </authorList>
    </citation>
    <scope>NUCLEOTIDE SEQUENCE [LARGE SCALE GENOMIC DNA]</scope>
    <source>
        <strain evidence="2 3">ATCC 51761</strain>
        <strain evidence="1 4">NCIMB 13481</strain>
    </source>
</reference>
<keyword evidence="3" id="KW-1185">Reference proteome</keyword>
<dbReference type="Proteomes" id="UP000241954">
    <property type="component" value="Unassembled WGS sequence"/>
</dbReference>